<evidence type="ECO:0000256" key="1">
    <source>
        <dbReference type="ARBA" id="ARBA00004141"/>
    </source>
</evidence>
<comment type="caution">
    <text evidence="9">The sequence shown here is derived from an EMBL/GenBank/DDBJ whole genome shotgun (WGS) entry which is preliminary data.</text>
</comment>
<evidence type="ECO:0000313" key="9">
    <source>
        <dbReference type="EMBL" id="TDO22824.1"/>
    </source>
</evidence>
<dbReference type="InterPro" id="IPR050925">
    <property type="entry name" value="Rhomboid_protease_S54"/>
</dbReference>
<feature type="transmembrane region" description="Helical" evidence="7">
    <location>
        <begin position="12"/>
        <end position="32"/>
    </location>
</feature>
<feature type="transmembrane region" description="Helical" evidence="7">
    <location>
        <begin position="121"/>
        <end position="142"/>
    </location>
</feature>
<keyword evidence="3 7" id="KW-0812">Transmembrane</keyword>
<evidence type="ECO:0000259" key="8">
    <source>
        <dbReference type="Pfam" id="PF01694"/>
    </source>
</evidence>
<feature type="transmembrane region" description="Helical" evidence="7">
    <location>
        <begin position="52"/>
        <end position="74"/>
    </location>
</feature>
<dbReference type="OrthoDB" id="713748at2"/>
<feature type="transmembrane region" description="Helical" evidence="7">
    <location>
        <begin position="154"/>
        <end position="174"/>
    </location>
</feature>
<evidence type="ECO:0000256" key="7">
    <source>
        <dbReference type="SAM" id="Phobius"/>
    </source>
</evidence>
<gene>
    <name evidence="9" type="ORF">CLV32_1809</name>
</gene>
<organism evidence="9 10">
    <name type="scientific">Pedobacter duraquae</name>
    <dbReference type="NCBI Taxonomy" id="425511"/>
    <lineage>
        <taxon>Bacteria</taxon>
        <taxon>Pseudomonadati</taxon>
        <taxon>Bacteroidota</taxon>
        <taxon>Sphingobacteriia</taxon>
        <taxon>Sphingobacteriales</taxon>
        <taxon>Sphingobacteriaceae</taxon>
        <taxon>Pedobacter</taxon>
    </lineage>
</organism>
<protein>
    <submittedName>
        <fullName evidence="9">Rhomboid family protein</fullName>
    </submittedName>
</protein>
<dbReference type="Proteomes" id="UP000295499">
    <property type="component" value="Unassembled WGS sequence"/>
</dbReference>
<keyword evidence="10" id="KW-1185">Reference proteome</keyword>
<dbReference type="RefSeq" id="WP_133554499.1">
    <property type="nucleotide sequence ID" value="NZ_SNWM01000002.1"/>
</dbReference>
<dbReference type="GO" id="GO:0004252">
    <property type="term" value="F:serine-type endopeptidase activity"/>
    <property type="evidence" value="ECO:0007669"/>
    <property type="project" value="InterPro"/>
</dbReference>
<comment type="similarity">
    <text evidence="2">Belongs to the peptidase S54 family.</text>
</comment>
<feature type="transmembrane region" description="Helical" evidence="7">
    <location>
        <begin position="86"/>
        <end position="109"/>
    </location>
</feature>
<dbReference type="EMBL" id="SNWM01000002">
    <property type="protein sequence ID" value="TDO22824.1"/>
    <property type="molecule type" value="Genomic_DNA"/>
</dbReference>
<evidence type="ECO:0000256" key="3">
    <source>
        <dbReference type="ARBA" id="ARBA00022692"/>
    </source>
</evidence>
<proteinExistence type="inferred from homology"/>
<dbReference type="Gene3D" id="1.20.1540.10">
    <property type="entry name" value="Rhomboid-like"/>
    <property type="match status" value="1"/>
</dbReference>
<accession>A0A4R6IL33</accession>
<dbReference type="SUPFAM" id="SSF144091">
    <property type="entry name" value="Rhomboid-like"/>
    <property type="match status" value="1"/>
</dbReference>
<reference evidence="9 10" key="1">
    <citation type="submission" date="2019-03" db="EMBL/GenBank/DDBJ databases">
        <title>Genomic Encyclopedia of Archaeal and Bacterial Type Strains, Phase II (KMG-II): from individual species to whole genera.</title>
        <authorList>
            <person name="Goeker M."/>
        </authorList>
    </citation>
    <scope>NUCLEOTIDE SEQUENCE [LARGE SCALE GENOMIC DNA]</scope>
    <source>
        <strain evidence="9 10">DSM 19034</strain>
    </source>
</reference>
<comment type="subcellular location">
    <subcellularLocation>
        <location evidence="1">Membrane</location>
        <topology evidence="1">Multi-pass membrane protein</topology>
    </subcellularLocation>
</comment>
<dbReference type="InterPro" id="IPR022764">
    <property type="entry name" value="Peptidase_S54_rhomboid_dom"/>
</dbReference>
<evidence type="ECO:0000256" key="2">
    <source>
        <dbReference type="ARBA" id="ARBA00009045"/>
    </source>
</evidence>
<dbReference type="PANTHER" id="PTHR43731:SF14">
    <property type="entry name" value="PRESENILIN-ASSOCIATED RHOMBOID-LIKE PROTEIN, MITOCHONDRIAL"/>
    <property type="match status" value="1"/>
</dbReference>
<evidence type="ECO:0000256" key="5">
    <source>
        <dbReference type="ARBA" id="ARBA00022989"/>
    </source>
</evidence>
<feature type="domain" description="Peptidase S54 rhomboid" evidence="8">
    <location>
        <begin position="48"/>
        <end position="198"/>
    </location>
</feature>
<dbReference type="GO" id="GO:0016020">
    <property type="term" value="C:membrane"/>
    <property type="evidence" value="ECO:0007669"/>
    <property type="project" value="UniProtKB-SubCell"/>
</dbReference>
<keyword evidence="4" id="KW-0378">Hydrolase</keyword>
<keyword evidence="6 7" id="KW-0472">Membrane</keyword>
<dbReference type="Pfam" id="PF01694">
    <property type="entry name" value="Rhomboid"/>
    <property type="match status" value="1"/>
</dbReference>
<sequence>MSLPFTEIPFTYTMSAFLLTAGIIGLTSRNFYNKLRFHPYAVFRGDRTHTLLTSAFIHNNLLHLLFNTYIFYLMSYDIEYVLLDDYPKWAVILFMAGFFCSATVAINLFNGWFHKHDFKWTSAGSSGAVMAFVTFSTIYKPLDHLAIEVSLSPIYYSYHFCLAFLTITFLFTFIRSRHNHYAHFYGSIFGILMAVTIRPFLLIELLSHFKKT</sequence>
<name>A0A4R6IL33_9SPHI</name>
<dbReference type="PANTHER" id="PTHR43731">
    <property type="entry name" value="RHOMBOID PROTEASE"/>
    <property type="match status" value="1"/>
</dbReference>
<dbReference type="AlphaFoldDB" id="A0A4R6IL33"/>
<dbReference type="InterPro" id="IPR035952">
    <property type="entry name" value="Rhomboid-like_sf"/>
</dbReference>
<feature type="transmembrane region" description="Helical" evidence="7">
    <location>
        <begin position="181"/>
        <end position="203"/>
    </location>
</feature>
<evidence type="ECO:0000256" key="4">
    <source>
        <dbReference type="ARBA" id="ARBA00022801"/>
    </source>
</evidence>
<evidence type="ECO:0000256" key="6">
    <source>
        <dbReference type="ARBA" id="ARBA00023136"/>
    </source>
</evidence>
<evidence type="ECO:0000313" key="10">
    <source>
        <dbReference type="Proteomes" id="UP000295499"/>
    </source>
</evidence>
<keyword evidence="5 7" id="KW-1133">Transmembrane helix</keyword>